<reference evidence="9 10" key="1">
    <citation type="submission" date="2020-10" db="EMBL/GenBank/DDBJ databases">
        <title>Phylogeny of dyella-like bacteria.</title>
        <authorList>
            <person name="Fu J."/>
        </authorList>
    </citation>
    <scope>NUCLEOTIDE SEQUENCE [LARGE SCALE GENOMIC DNA]</scope>
    <source>
        <strain evidence="9 10">DHG40</strain>
    </source>
</reference>
<dbReference type="PROSITE" id="PS50885">
    <property type="entry name" value="HAMP"/>
    <property type="match status" value="1"/>
</dbReference>
<evidence type="ECO:0000256" key="3">
    <source>
        <dbReference type="ARBA" id="ARBA00029447"/>
    </source>
</evidence>
<protein>
    <submittedName>
        <fullName evidence="9">MCP four helix bundle domain-containing protein</fullName>
    </submittedName>
</protein>
<dbReference type="Pfam" id="PF00015">
    <property type="entry name" value="MCPsignal"/>
    <property type="match status" value="1"/>
</dbReference>
<keyword evidence="6" id="KW-1133">Transmembrane helix</keyword>
<dbReference type="InterPro" id="IPR051310">
    <property type="entry name" value="MCP_chemotaxis"/>
</dbReference>
<keyword evidence="6" id="KW-0472">Membrane</keyword>
<dbReference type="CDD" id="cd11386">
    <property type="entry name" value="MCP_signal"/>
    <property type="match status" value="1"/>
</dbReference>
<dbReference type="SUPFAM" id="SSF58104">
    <property type="entry name" value="Methyl-accepting chemotaxis protein (MCP) signaling domain"/>
    <property type="match status" value="1"/>
</dbReference>
<evidence type="ECO:0000256" key="4">
    <source>
        <dbReference type="PROSITE-ProRule" id="PRU00284"/>
    </source>
</evidence>
<evidence type="ECO:0000256" key="6">
    <source>
        <dbReference type="SAM" id="Phobius"/>
    </source>
</evidence>
<evidence type="ECO:0000256" key="1">
    <source>
        <dbReference type="ARBA" id="ARBA00022481"/>
    </source>
</evidence>
<feature type="coiled-coil region" evidence="5">
    <location>
        <begin position="469"/>
        <end position="507"/>
    </location>
</feature>
<organism evidence="9 10">
    <name type="scientific">Dyella humi</name>
    <dbReference type="NCBI Taxonomy" id="1770547"/>
    <lineage>
        <taxon>Bacteria</taxon>
        <taxon>Pseudomonadati</taxon>
        <taxon>Pseudomonadota</taxon>
        <taxon>Gammaproteobacteria</taxon>
        <taxon>Lysobacterales</taxon>
        <taxon>Rhodanobacteraceae</taxon>
        <taxon>Dyella</taxon>
    </lineage>
</organism>
<gene>
    <name evidence="9" type="ORF">ISP18_00965</name>
</gene>
<keyword evidence="10" id="KW-1185">Reference proteome</keyword>
<dbReference type="PRINTS" id="PR00260">
    <property type="entry name" value="CHEMTRNSDUCR"/>
</dbReference>
<dbReference type="Proteomes" id="UP001620409">
    <property type="component" value="Unassembled WGS sequence"/>
</dbReference>
<sequence>MTIVQRLILTLFIALIALVFVGGYGLTQLHHSYQRIVGLETHTIPGIKTISMALDDVGTMRLTVYRYVVDGIDKASQDGMQKQLADADKSFDAHMAAYANNSVVDERDRALLEADKIHMAAYRNARASFFDKLHNRDRDGALAMLHNDGQVHKAAVALNDGFHNHLAYVVEQSDAVQKENAAAYNLALGLLVTIVLAALLITGGFGTHLYRLIRRGLGNLQRTLQEINASLDLSRTASVERNDEIGLTAIALNSLMARMAEVVGTAQAASNTVDAAAGQIASGNNHLSLRTQQQAASLEETAASIEELTAAVQQNANSARLASVLASDMSDTSARGSTAVERVIGTMTDISSSSTKIAEITAVIESIAFQTNILSLNAAVEAARAGEQGRGFAVVAEEVRSLAQHSSSAAREIKDLIERSVETIKLGYDQTKEAGQTTSQVQQAVRRVSEIIAEISAASDEQSRGIEQVNRAINQMDQVTRQNTTLVEEAAEATQSLKQQANHLNETVSAFSVRLAGSRGNV</sequence>
<dbReference type="Gene3D" id="1.10.287.950">
    <property type="entry name" value="Methyl-accepting chemotaxis protein"/>
    <property type="match status" value="1"/>
</dbReference>
<dbReference type="RefSeq" id="WP_380016133.1">
    <property type="nucleotide sequence ID" value="NZ_JADIKI010000021.1"/>
</dbReference>
<dbReference type="InterPro" id="IPR004089">
    <property type="entry name" value="MCPsignal_dom"/>
</dbReference>
<dbReference type="InterPro" id="IPR003660">
    <property type="entry name" value="HAMP_dom"/>
</dbReference>
<evidence type="ECO:0000259" key="7">
    <source>
        <dbReference type="PROSITE" id="PS50111"/>
    </source>
</evidence>
<evidence type="ECO:0000313" key="10">
    <source>
        <dbReference type="Proteomes" id="UP001620409"/>
    </source>
</evidence>
<dbReference type="PROSITE" id="PS50111">
    <property type="entry name" value="CHEMOTAXIS_TRANSDUC_2"/>
    <property type="match status" value="1"/>
</dbReference>
<dbReference type="InterPro" id="IPR004090">
    <property type="entry name" value="Chemotax_Me-accpt_rcpt"/>
</dbReference>
<dbReference type="SMART" id="SM00283">
    <property type="entry name" value="MA"/>
    <property type="match status" value="1"/>
</dbReference>
<evidence type="ECO:0000259" key="8">
    <source>
        <dbReference type="PROSITE" id="PS50885"/>
    </source>
</evidence>
<evidence type="ECO:0000313" key="9">
    <source>
        <dbReference type="EMBL" id="MFK2853163.1"/>
    </source>
</evidence>
<dbReference type="EMBL" id="JADIKI010000021">
    <property type="protein sequence ID" value="MFK2853163.1"/>
    <property type="molecule type" value="Genomic_DNA"/>
</dbReference>
<dbReference type="PANTHER" id="PTHR43531">
    <property type="entry name" value="PROTEIN ICFG"/>
    <property type="match status" value="1"/>
</dbReference>
<evidence type="ECO:0000256" key="5">
    <source>
        <dbReference type="SAM" id="Coils"/>
    </source>
</evidence>
<dbReference type="PANTHER" id="PTHR43531:SF14">
    <property type="entry name" value="METHYL-ACCEPTING CHEMOTAXIS PROTEIN I-RELATED"/>
    <property type="match status" value="1"/>
</dbReference>
<evidence type="ECO:0000256" key="2">
    <source>
        <dbReference type="ARBA" id="ARBA00023224"/>
    </source>
</evidence>
<dbReference type="InterPro" id="IPR024478">
    <property type="entry name" value="HlyB_4HB_MCP"/>
</dbReference>
<keyword evidence="1" id="KW-0488">Methylation</keyword>
<keyword evidence="6" id="KW-0812">Transmembrane</keyword>
<name>A0ABW8IDC0_9GAMM</name>
<feature type="domain" description="HAMP" evidence="8">
    <location>
        <begin position="211"/>
        <end position="264"/>
    </location>
</feature>
<dbReference type="Pfam" id="PF12729">
    <property type="entry name" value="4HB_MCP_1"/>
    <property type="match status" value="1"/>
</dbReference>
<comment type="caution">
    <text evidence="9">The sequence shown here is derived from an EMBL/GenBank/DDBJ whole genome shotgun (WGS) entry which is preliminary data.</text>
</comment>
<keyword evidence="5" id="KW-0175">Coiled coil</keyword>
<feature type="domain" description="Methyl-accepting transducer" evidence="7">
    <location>
        <begin position="269"/>
        <end position="498"/>
    </location>
</feature>
<keyword evidence="2 4" id="KW-0807">Transducer</keyword>
<proteinExistence type="inferred from homology"/>
<accession>A0ABW8IDC0</accession>
<comment type="similarity">
    <text evidence="3">Belongs to the methyl-accepting chemotaxis (MCP) protein family.</text>
</comment>
<feature type="transmembrane region" description="Helical" evidence="6">
    <location>
        <begin position="182"/>
        <end position="205"/>
    </location>
</feature>